<evidence type="ECO:0000313" key="3">
    <source>
        <dbReference type="EnsemblProtists" id="EKX38695"/>
    </source>
</evidence>
<dbReference type="GeneID" id="17295412"/>
<organism evidence="2">
    <name type="scientific">Guillardia theta (strain CCMP2712)</name>
    <name type="common">Cryptophyte</name>
    <dbReference type="NCBI Taxonomy" id="905079"/>
    <lineage>
        <taxon>Eukaryota</taxon>
        <taxon>Cryptophyceae</taxon>
        <taxon>Pyrenomonadales</taxon>
        <taxon>Geminigeraceae</taxon>
        <taxon>Guillardia</taxon>
    </lineage>
</organism>
<gene>
    <name evidence="2" type="ORF">GUITHDRAFT_115243</name>
</gene>
<dbReference type="RefSeq" id="XP_005825675.1">
    <property type="nucleotide sequence ID" value="XM_005825618.1"/>
</dbReference>
<dbReference type="InterPro" id="IPR036034">
    <property type="entry name" value="PDZ_sf"/>
</dbReference>
<reference evidence="2 4" key="1">
    <citation type="journal article" date="2012" name="Nature">
        <title>Algal genomes reveal evolutionary mosaicism and the fate of nucleomorphs.</title>
        <authorList>
            <consortium name="DOE Joint Genome Institute"/>
            <person name="Curtis B.A."/>
            <person name="Tanifuji G."/>
            <person name="Burki F."/>
            <person name="Gruber A."/>
            <person name="Irimia M."/>
            <person name="Maruyama S."/>
            <person name="Arias M.C."/>
            <person name="Ball S.G."/>
            <person name="Gile G.H."/>
            <person name="Hirakawa Y."/>
            <person name="Hopkins J.F."/>
            <person name="Kuo A."/>
            <person name="Rensing S.A."/>
            <person name="Schmutz J."/>
            <person name="Symeonidi A."/>
            <person name="Elias M."/>
            <person name="Eveleigh R.J."/>
            <person name="Herman E.K."/>
            <person name="Klute M.J."/>
            <person name="Nakayama T."/>
            <person name="Obornik M."/>
            <person name="Reyes-Prieto A."/>
            <person name="Armbrust E.V."/>
            <person name="Aves S.J."/>
            <person name="Beiko R.G."/>
            <person name="Coutinho P."/>
            <person name="Dacks J.B."/>
            <person name="Durnford D.G."/>
            <person name="Fast N.M."/>
            <person name="Green B.R."/>
            <person name="Grisdale C.J."/>
            <person name="Hempel F."/>
            <person name="Henrissat B."/>
            <person name="Hoppner M.P."/>
            <person name="Ishida K."/>
            <person name="Kim E."/>
            <person name="Koreny L."/>
            <person name="Kroth P.G."/>
            <person name="Liu Y."/>
            <person name="Malik S.B."/>
            <person name="Maier U.G."/>
            <person name="McRose D."/>
            <person name="Mock T."/>
            <person name="Neilson J.A."/>
            <person name="Onodera N.T."/>
            <person name="Poole A.M."/>
            <person name="Pritham E.J."/>
            <person name="Richards T.A."/>
            <person name="Rocap G."/>
            <person name="Roy S.W."/>
            <person name="Sarai C."/>
            <person name="Schaack S."/>
            <person name="Shirato S."/>
            <person name="Slamovits C.H."/>
            <person name="Spencer D.F."/>
            <person name="Suzuki S."/>
            <person name="Worden A.Z."/>
            <person name="Zauner S."/>
            <person name="Barry K."/>
            <person name="Bell C."/>
            <person name="Bharti A.K."/>
            <person name="Crow J.A."/>
            <person name="Grimwood J."/>
            <person name="Kramer R."/>
            <person name="Lindquist E."/>
            <person name="Lucas S."/>
            <person name="Salamov A."/>
            <person name="McFadden G.I."/>
            <person name="Lane C.E."/>
            <person name="Keeling P.J."/>
            <person name="Gray M.W."/>
            <person name="Grigoriev I.V."/>
            <person name="Archibald J.M."/>
        </authorList>
    </citation>
    <scope>NUCLEOTIDE SEQUENCE</scope>
    <source>
        <strain evidence="2 4">CCMP2712</strain>
    </source>
</reference>
<reference evidence="4" key="2">
    <citation type="submission" date="2012-11" db="EMBL/GenBank/DDBJ databases">
        <authorList>
            <person name="Kuo A."/>
            <person name="Curtis B.A."/>
            <person name="Tanifuji G."/>
            <person name="Burki F."/>
            <person name="Gruber A."/>
            <person name="Irimia M."/>
            <person name="Maruyama S."/>
            <person name="Arias M.C."/>
            <person name="Ball S.G."/>
            <person name="Gile G.H."/>
            <person name="Hirakawa Y."/>
            <person name="Hopkins J.F."/>
            <person name="Rensing S.A."/>
            <person name="Schmutz J."/>
            <person name="Symeonidi A."/>
            <person name="Elias M."/>
            <person name="Eveleigh R.J."/>
            <person name="Herman E.K."/>
            <person name="Klute M.J."/>
            <person name="Nakayama T."/>
            <person name="Obornik M."/>
            <person name="Reyes-Prieto A."/>
            <person name="Armbrust E.V."/>
            <person name="Aves S.J."/>
            <person name="Beiko R.G."/>
            <person name="Coutinho P."/>
            <person name="Dacks J.B."/>
            <person name="Durnford D.G."/>
            <person name="Fast N.M."/>
            <person name="Green B.R."/>
            <person name="Grisdale C."/>
            <person name="Hempe F."/>
            <person name="Henrissat B."/>
            <person name="Hoppner M.P."/>
            <person name="Ishida K.-I."/>
            <person name="Kim E."/>
            <person name="Koreny L."/>
            <person name="Kroth P.G."/>
            <person name="Liu Y."/>
            <person name="Malik S.-B."/>
            <person name="Maier U.G."/>
            <person name="McRose D."/>
            <person name="Mock T."/>
            <person name="Neilson J.A."/>
            <person name="Onodera N.T."/>
            <person name="Poole A.M."/>
            <person name="Pritham E.J."/>
            <person name="Richards T.A."/>
            <person name="Rocap G."/>
            <person name="Roy S.W."/>
            <person name="Sarai C."/>
            <person name="Schaack S."/>
            <person name="Shirato S."/>
            <person name="Slamovits C.H."/>
            <person name="Spencer D.F."/>
            <person name="Suzuki S."/>
            <person name="Worden A.Z."/>
            <person name="Zauner S."/>
            <person name="Barry K."/>
            <person name="Bell C."/>
            <person name="Bharti A.K."/>
            <person name="Crow J.A."/>
            <person name="Grimwood J."/>
            <person name="Kramer R."/>
            <person name="Lindquist E."/>
            <person name="Lucas S."/>
            <person name="Salamov A."/>
            <person name="McFadden G.I."/>
            <person name="Lane C.E."/>
            <person name="Keeling P.J."/>
            <person name="Gray M.W."/>
            <person name="Grigoriev I.V."/>
            <person name="Archibald J.M."/>
        </authorList>
    </citation>
    <scope>NUCLEOTIDE SEQUENCE</scope>
    <source>
        <strain evidence="4">CCMP2712</strain>
    </source>
</reference>
<evidence type="ECO:0000313" key="4">
    <source>
        <dbReference type="Proteomes" id="UP000011087"/>
    </source>
</evidence>
<dbReference type="HOGENOM" id="CLU_1211774_0_0_1"/>
<dbReference type="PaxDb" id="55529-EKX38695"/>
<sequence>MSGILECLPQPEHSIAAEWHGSASRHPAEDPSSAEASHNGSCHREHVKFSSAMDSHSVVASTPNKPEGTQGFWLWQLLPSSASDGSQDHESVSVQQNDVTPQQTKLSDSETAVNLTGACSKCDDLRKGDILHKIDGKHVDGMTRFEVASLILGPEGSFVHLTFLRQDSSPIYKLMEHEQDENITHGYQISLSPSLKQDNIVSHRMRRVAPRHSKSVSPQKKQLICHADI</sequence>
<dbReference type="EnsemblProtists" id="EKX38695">
    <property type="protein sequence ID" value="EKX38695"/>
    <property type="gene ID" value="GUITHDRAFT_115243"/>
</dbReference>
<dbReference type="AlphaFoldDB" id="L1IS93"/>
<dbReference type="EMBL" id="JH993046">
    <property type="protein sequence ID" value="EKX38695.1"/>
    <property type="molecule type" value="Genomic_DNA"/>
</dbReference>
<evidence type="ECO:0000313" key="2">
    <source>
        <dbReference type="EMBL" id="EKX38695.1"/>
    </source>
</evidence>
<feature type="region of interest" description="Disordered" evidence="1">
    <location>
        <begin position="20"/>
        <end position="44"/>
    </location>
</feature>
<keyword evidence="4" id="KW-1185">Reference proteome</keyword>
<evidence type="ECO:0000256" key="1">
    <source>
        <dbReference type="SAM" id="MobiDB-lite"/>
    </source>
</evidence>
<dbReference type="KEGG" id="gtt:GUITHDRAFT_115243"/>
<accession>L1IS93</accession>
<dbReference type="Gene3D" id="2.30.42.10">
    <property type="match status" value="1"/>
</dbReference>
<proteinExistence type="predicted"/>
<reference evidence="3" key="3">
    <citation type="submission" date="2016-03" db="UniProtKB">
        <authorList>
            <consortium name="EnsemblProtists"/>
        </authorList>
    </citation>
    <scope>IDENTIFICATION</scope>
</reference>
<protein>
    <submittedName>
        <fullName evidence="2 3">Uncharacterized protein</fullName>
    </submittedName>
</protein>
<feature type="region of interest" description="Disordered" evidence="1">
    <location>
        <begin position="83"/>
        <end position="108"/>
    </location>
</feature>
<dbReference type="Proteomes" id="UP000011087">
    <property type="component" value="Unassembled WGS sequence"/>
</dbReference>
<name>L1IS93_GUITC</name>
<dbReference type="SUPFAM" id="SSF50156">
    <property type="entry name" value="PDZ domain-like"/>
    <property type="match status" value="1"/>
</dbReference>
<feature type="compositionally biased region" description="Polar residues" evidence="1">
    <location>
        <begin position="92"/>
        <end position="108"/>
    </location>
</feature>